<organism evidence="2 3">
    <name type="scientific">Forsythia ovata</name>
    <dbReference type="NCBI Taxonomy" id="205694"/>
    <lineage>
        <taxon>Eukaryota</taxon>
        <taxon>Viridiplantae</taxon>
        <taxon>Streptophyta</taxon>
        <taxon>Embryophyta</taxon>
        <taxon>Tracheophyta</taxon>
        <taxon>Spermatophyta</taxon>
        <taxon>Magnoliopsida</taxon>
        <taxon>eudicotyledons</taxon>
        <taxon>Gunneridae</taxon>
        <taxon>Pentapetalae</taxon>
        <taxon>asterids</taxon>
        <taxon>lamiids</taxon>
        <taxon>Lamiales</taxon>
        <taxon>Oleaceae</taxon>
        <taxon>Forsythieae</taxon>
        <taxon>Forsythia</taxon>
    </lineage>
</organism>
<proteinExistence type="predicted"/>
<comment type="caution">
    <text evidence="2">The sequence shown here is derived from an EMBL/GenBank/DDBJ whole genome shotgun (WGS) entry which is preliminary data.</text>
</comment>
<sequence length="129" mass="14032">MATKLHKLLCILLFLSTILKYLAPTSSQECPYPCNTPLTGARNSLSVATTPSSPVSISPPAGAGYLPHSRPPPYFVNGLVPPPPEPIVPWFPFFYREAPQQNHSSSTALQGSRIMIIIFPLLITCVTSR</sequence>
<evidence type="ECO:0000313" key="2">
    <source>
        <dbReference type="EMBL" id="KAL2558927.1"/>
    </source>
</evidence>
<evidence type="ECO:0000256" key="1">
    <source>
        <dbReference type="SAM" id="SignalP"/>
    </source>
</evidence>
<accession>A0ABD1XAC8</accession>
<reference evidence="3" key="1">
    <citation type="submission" date="2024-07" db="EMBL/GenBank/DDBJ databases">
        <title>Two chromosome-level genome assemblies of Korean endemic species Abeliophyllum distichum and Forsythia ovata (Oleaceae).</title>
        <authorList>
            <person name="Jang H."/>
        </authorList>
    </citation>
    <scope>NUCLEOTIDE SEQUENCE [LARGE SCALE GENOMIC DNA]</scope>
</reference>
<dbReference type="PANTHER" id="PTHR37702:SF1">
    <property type="entry name" value="HYDROXYPROLINE-RICH GLYCOPROTEIN FAMILY PROTEIN"/>
    <property type="match status" value="1"/>
</dbReference>
<protein>
    <submittedName>
        <fullName evidence="2">Proline-rich receptor-like protein kinase PERK1</fullName>
    </submittedName>
</protein>
<keyword evidence="1" id="KW-0732">Signal</keyword>
<keyword evidence="3" id="KW-1185">Reference proteome</keyword>
<name>A0ABD1XAC8_9LAMI</name>
<dbReference type="AlphaFoldDB" id="A0ABD1XAC8"/>
<feature type="chain" id="PRO_5044837520" evidence="1">
    <location>
        <begin position="28"/>
        <end position="129"/>
    </location>
</feature>
<dbReference type="Proteomes" id="UP001604277">
    <property type="component" value="Unassembled WGS sequence"/>
</dbReference>
<evidence type="ECO:0000313" key="3">
    <source>
        <dbReference type="Proteomes" id="UP001604277"/>
    </source>
</evidence>
<dbReference type="PANTHER" id="PTHR37702">
    <property type="entry name" value="PROLINE-RICH FAMILY PROTEIN"/>
    <property type="match status" value="1"/>
</dbReference>
<dbReference type="EMBL" id="JBFOLJ010000001">
    <property type="protein sequence ID" value="KAL2558927.1"/>
    <property type="molecule type" value="Genomic_DNA"/>
</dbReference>
<feature type="signal peptide" evidence="1">
    <location>
        <begin position="1"/>
        <end position="27"/>
    </location>
</feature>
<gene>
    <name evidence="2" type="ORF">Fot_03666</name>
</gene>